<dbReference type="EMBL" id="NGMM01000003">
    <property type="protein sequence ID" value="OTP16005.1"/>
    <property type="molecule type" value="Genomic_DNA"/>
</dbReference>
<evidence type="ECO:0000259" key="2">
    <source>
        <dbReference type="Pfam" id="PF01965"/>
    </source>
</evidence>
<dbReference type="NCBIfam" id="TIGR01382">
    <property type="entry name" value="PfpI"/>
    <property type="match status" value="1"/>
</dbReference>
<dbReference type="InterPro" id="IPR006286">
    <property type="entry name" value="C56_PfpI-like"/>
</dbReference>
<dbReference type="AlphaFoldDB" id="A0A242K7V0"/>
<organism evidence="3">
    <name type="scientific">Candidatus Enterococcus clewellii</name>
    <dbReference type="NCBI Taxonomy" id="1834193"/>
    <lineage>
        <taxon>Bacteria</taxon>
        <taxon>Bacillati</taxon>
        <taxon>Bacillota</taxon>
        <taxon>Bacilli</taxon>
        <taxon>Lactobacillales</taxon>
        <taxon>Enterococcaceae</taxon>
        <taxon>Enterococcus</taxon>
    </lineage>
</organism>
<protein>
    <submittedName>
        <fullName evidence="4">Protease I</fullName>
    </submittedName>
</protein>
<proteinExistence type="inferred from homology"/>
<dbReference type="PANTHER" id="PTHR42733:SF2">
    <property type="entry name" value="DJ-1_THIJ_PFPI FAMILY PROTEIN"/>
    <property type="match status" value="1"/>
</dbReference>
<dbReference type="EMBL" id="CP147247">
    <property type="protein sequence ID" value="WYJ92323.1"/>
    <property type="molecule type" value="Genomic_DNA"/>
</dbReference>
<dbReference type="SUPFAM" id="SSF52317">
    <property type="entry name" value="Class I glutamine amidotransferase-like"/>
    <property type="match status" value="1"/>
</dbReference>
<name>A0A242K7V0_9ENTE</name>
<evidence type="ECO:0000313" key="5">
    <source>
        <dbReference type="Proteomes" id="UP000195141"/>
    </source>
</evidence>
<keyword evidence="5" id="KW-1185">Reference proteome</keyword>
<feature type="domain" description="DJ-1/PfpI" evidence="2">
    <location>
        <begin position="5"/>
        <end position="169"/>
    </location>
</feature>
<reference evidence="4" key="2">
    <citation type="submission" date="2017-05" db="EMBL/GenBank/DDBJ databases">
        <authorList>
            <consortium name="The Broad Institute Genomics Platform"/>
            <consortium name="The Broad Institute Genomic Center for Infectious Diseases"/>
            <person name="Earl A."/>
            <person name="Manson A."/>
            <person name="Schwartman J."/>
            <person name="Gilmore M."/>
            <person name="Abouelleil A."/>
            <person name="Cao P."/>
            <person name="Chapman S."/>
            <person name="Cusick C."/>
            <person name="Shea T."/>
            <person name="Young S."/>
            <person name="Neafsey D."/>
            <person name="Nusbaum C."/>
            <person name="Birren B."/>
        </authorList>
    </citation>
    <scope>NUCLEOTIDE SEQUENCE</scope>
    <source>
        <strain evidence="4">9E7_DIV0242</strain>
    </source>
</reference>
<dbReference type="GO" id="GO:0006508">
    <property type="term" value="P:proteolysis"/>
    <property type="evidence" value="ECO:0007669"/>
    <property type="project" value="UniProtKB-KW"/>
</dbReference>
<evidence type="ECO:0000313" key="4">
    <source>
        <dbReference type="EMBL" id="WYJ92323.1"/>
    </source>
</evidence>
<reference evidence="4" key="3">
    <citation type="submission" date="2024-03" db="EMBL/GenBank/DDBJ databases">
        <title>The Genome Sequence of Enterococcus sp. DIV0242b.</title>
        <authorList>
            <consortium name="The Broad Institute Genomics Platform"/>
            <consortium name="The Broad Institute Microbial Omics Core"/>
            <consortium name="The Broad Institute Genomic Center for Infectious Diseases"/>
            <person name="Earl A."/>
            <person name="Manson A."/>
            <person name="Gilmore M."/>
            <person name="Schwartman J."/>
            <person name="Shea T."/>
            <person name="Abouelleil A."/>
            <person name="Cao P."/>
            <person name="Chapman S."/>
            <person name="Cusick C."/>
            <person name="Young S."/>
            <person name="Neafsey D."/>
            <person name="Nusbaum C."/>
            <person name="Birren B."/>
        </authorList>
    </citation>
    <scope>NUCLEOTIDE SEQUENCE</scope>
    <source>
        <strain evidence="4">9E7_DIV0242</strain>
    </source>
</reference>
<dbReference type="OrthoDB" id="9792284at2"/>
<keyword evidence="4" id="KW-0645">Protease</keyword>
<keyword evidence="4" id="KW-0378">Hydrolase</keyword>
<evidence type="ECO:0000256" key="1">
    <source>
        <dbReference type="ARBA" id="ARBA00008542"/>
    </source>
</evidence>
<sequence length="171" mass="18848">MTNTKKVAVLVTDMVEDIELTSPKKVLEKAGYEVLLIEKEAGKKITGKKGTTFTIDASIDDVSPEEFAALLIPGGFSPDQLRADQRFVDFTKYYLENDLPLFAICHGPQLFIQTGLTSGRTMTSYITVQPDLEYAGATIKNQEVVVDGKLVTSRTPEDLPAFNKTILEQLS</sequence>
<dbReference type="InterPro" id="IPR029062">
    <property type="entry name" value="Class_I_gatase-like"/>
</dbReference>
<dbReference type="GO" id="GO:0008233">
    <property type="term" value="F:peptidase activity"/>
    <property type="evidence" value="ECO:0007669"/>
    <property type="project" value="UniProtKB-KW"/>
</dbReference>
<dbReference type="Proteomes" id="UP000195141">
    <property type="component" value="Chromosome"/>
</dbReference>
<dbReference type="CDD" id="cd03134">
    <property type="entry name" value="GATase1_PfpI_like"/>
    <property type="match status" value="1"/>
</dbReference>
<dbReference type="Gene3D" id="3.40.50.880">
    <property type="match status" value="1"/>
</dbReference>
<gene>
    <name evidence="3" type="ORF">A5888_002219</name>
    <name evidence="4" type="ORF">A5888_004096</name>
</gene>
<dbReference type="InterPro" id="IPR002818">
    <property type="entry name" value="DJ-1/PfpI"/>
</dbReference>
<accession>A0A242K7V0</accession>
<dbReference type="PANTHER" id="PTHR42733">
    <property type="entry name" value="DJ-1 PROTEIN"/>
    <property type="match status" value="1"/>
</dbReference>
<dbReference type="RefSeq" id="WP_086349276.1">
    <property type="nucleotide sequence ID" value="NZ_CP147247.1"/>
</dbReference>
<comment type="similarity">
    <text evidence="1">Belongs to the peptidase C56 family.</text>
</comment>
<reference evidence="3" key="1">
    <citation type="submission" date="2017-05" db="EMBL/GenBank/DDBJ databases">
        <title>The Genome Sequence of Enterococcus sp. 9E7_DIV0242.</title>
        <authorList>
            <consortium name="The Broad Institute Genomics Platform"/>
            <consortium name="The Broad Institute Genomic Center for Infectious Diseases"/>
            <person name="Earl A."/>
            <person name="Manson A."/>
            <person name="Schwartman J."/>
            <person name="Gilmore M."/>
            <person name="Abouelleil A."/>
            <person name="Cao P."/>
            <person name="Chapman S."/>
            <person name="Cusick C."/>
            <person name="Shea T."/>
            <person name="Young S."/>
            <person name="Neafsey D."/>
            <person name="Nusbaum C."/>
            <person name="Birren B."/>
        </authorList>
    </citation>
    <scope>NUCLEOTIDE SEQUENCE [LARGE SCALE GENOMIC DNA]</scope>
    <source>
        <strain evidence="3">9E7_DIV0242</strain>
    </source>
</reference>
<dbReference type="Pfam" id="PF01965">
    <property type="entry name" value="DJ-1_PfpI"/>
    <property type="match status" value="1"/>
</dbReference>
<dbReference type="PROSITE" id="PS51276">
    <property type="entry name" value="PEPTIDASE_C56_PFPI"/>
    <property type="match status" value="1"/>
</dbReference>
<evidence type="ECO:0000313" key="3">
    <source>
        <dbReference type="EMBL" id="OTP16005.1"/>
    </source>
</evidence>